<organism evidence="3 4">
    <name type="scientific">Lolium multiflorum</name>
    <name type="common">Italian ryegrass</name>
    <name type="synonym">Lolium perenne subsp. multiflorum</name>
    <dbReference type="NCBI Taxonomy" id="4521"/>
    <lineage>
        <taxon>Eukaryota</taxon>
        <taxon>Viridiplantae</taxon>
        <taxon>Streptophyta</taxon>
        <taxon>Embryophyta</taxon>
        <taxon>Tracheophyta</taxon>
        <taxon>Spermatophyta</taxon>
        <taxon>Magnoliopsida</taxon>
        <taxon>Liliopsida</taxon>
        <taxon>Poales</taxon>
        <taxon>Poaceae</taxon>
        <taxon>BOP clade</taxon>
        <taxon>Pooideae</taxon>
        <taxon>Poodae</taxon>
        <taxon>Poeae</taxon>
        <taxon>Poeae Chloroplast Group 2 (Poeae type)</taxon>
        <taxon>Loliodinae</taxon>
        <taxon>Loliinae</taxon>
        <taxon>Lolium</taxon>
    </lineage>
</organism>
<gene>
    <name evidence="3" type="ORF">QYE76_061886</name>
</gene>
<keyword evidence="4" id="KW-1185">Reference proteome</keyword>
<evidence type="ECO:0000259" key="2">
    <source>
        <dbReference type="Pfam" id="PF04927"/>
    </source>
</evidence>
<protein>
    <recommendedName>
        <fullName evidence="2">SMP domain-containing protein</fullName>
    </recommendedName>
</protein>
<comment type="caution">
    <text evidence="3">The sequence shown here is derived from an EMBL/GenBank/DDBJ whole genome shotgun (WGS) entry which is preliminary data.</text>
</comment>
<accession>A0AAD8S326</accession>
<sequence>MGSGSTEENGGPKQQPSSRAGAMAQAQSRSVCETYAVTNTGNEGRVLDAAEPVPTRDADELAAERLAHGGCRDVVDEEYDTKVKIAEALEAAAQAVGDQPVERSDAAAICHY</sequence>
<name>A0AAD8S326_LOLMU</name>
<proteinExistence type="predicted"/>
<dbReference type="InterPro" id="IPR007011">
    <property type="entry name" value="LEA_SMP_dom"/>
</dbReference>
<dbReference type="AlphaFoldDB" id="A0AAD8S326"/>
<dbReference type="EMBL" id="JAUUTY010000004">
    <property type="protein sequence ID" value="KAK1644081.1"/>
    <property type="molecule type" value="Genomic_DNA"/>
</dbReference>
<dbReference type="Pfam" id="PF04927">
    <property type="entry name" value="SMP"/>
    <property type="match status" value="1"/>
</dbReference>
<evidence type="ECO:0000313" key="4">
    <source>
        <dbReference type="Proteomes" id="UP001231189"/>
    </source>
</evidence>
<feature type="domain" description="SMP" evidence="2">
    <location>
        <begin position="83"/>
        <end position="109"/>
    </location>
</feature>
<evidence type="ECO:0000256" key="1">
    <source>
        <dbReference type="SAM" id="MobiDB-lite"/>
    </source>
</evidence>
<feature type="compositionally biased region" description="Polar residues" evidence="1">
    <location>
        <begin position="1"/>
        <end position="18"/>
    </location>
</feature>
<evidence type="ECO:0000313" key="3">
    <source>
        <dbReference type="EMBL" id="KAK1644081.1"/>
    </source>
</evidence>
<dbReference type="Proteomes" id="UP001231189">
    <property type="component" value="Unassembled WGS sequence"/>
</dbReference>
<reference evidence="3" key="1">
    <citation type="submission" date="2023-07" db="EMBL/GenBank/DDBJ databases">
        <title>A chromosome-level genome assembly of Lolium multiflorum.</title>
        <authorList>
            <person name="Chen Y."/>
            <person name="Copetti D."/>
            <person name="Kolliker R."/>
            <person name="Studer B."/>
        </authorList>
    </citation>
    <scope>NUCLEOTIDE SEQUENCE</scope>
    <source>
        <strain evidence="3">02402/16</strain>
        <tissue evidence="3">Leaf</tissue>
    </source>
</reference>
<feature type="region of interest" description="Disordered" evidence="1">
    <location>
        <begin position="1"/>
        <end position="29"/>
    </location>
</feature>